<feature type="signal peptide" evidence="1">
    <location>
        <begin position="1"/>
        <end position="22"/>
    </location>
</feature>
<gene>
    <name evidence="3" type="ORF">B5F17_02400</name>
</gene>
<organism evidence="3 4">
    <name type="scientific">Butyricicoccus pullicaecorum</name>
    <dbReference type="NCBI Taxonomy" id="501571"/>
    <lineage>
        <taxon>Bacteria</taxon>
        <taxon>Bacillati</taxon>
        <taxon>Bacillota</taxon>
        <taxon>Clostridia</taxon>
        <taxon>Eubacteriales</taxon>
        <taxon>Butyricicoccaceae</taxon>
        <taxon>Butyricicoccus</taxon>
    </lineage>
</organism>
<evidence type="ECO:0000313" key="3">
    <source>
        <dbReference type="EMBL" id="OUP54079.1"/>
    </source>
</evidence>
<dbReference type="AlphaFoldDB" id="A0A1Y4LEZ2"/>
<accession>A0A1Y4LEZ2</accession>
<evidence type="ECO:0000259" key="2">
    <source>
        <dbReference type="Pfam" id="PF03413"/>
    </source>
</evidence>
<dbReference type="InterPro" id="IPR025711">
    <property type="entry name" value="PepSY"/>
</dbReference>
<sequence length="262" mass="28585">MMRKKILAAALLLTLGLAGCSAKGQSVQTDLIGEDEAKTAALTASGVAQDNATFTKTQLEKDDGKTYYEIEFTDADGVRYEYDIDAVTGTVIAYESEKKGTAKTQSGQTTTAASGEIDEATAKQTALDDAGLTADQVTFVKVEREQDDGVTKYEVEFYAKDTYTEYDYEINAQTGAILAMDADAENYAPQTSSTVVSEDTVKKTVLAKVPGASESDLKMRLETDDGRQQYEGTIIYDEMKYEFEVDAYSGAIREWDAESVYD</sequence>
<dbReference type="PROSITE" id="PS51257">
    <property type="entry name" value="PROKAR_LIPOPROTEIN"/>
    <property type="match status" value="1"/>
</dbReference>
<comment type="caution">
    <text evidence="3">The sequence shown here is derived from an EMBL/GenBank/DDBJ whole genome shotgun (WGS) entry which is preliminary data.</text>
</comment>
<evidence type="ECO:0000313" key="4">
    <source>
        <dbReference type="Proteomes" id="UP000195897"/>
    </source>
</evidence>
<name>A0A1Y4LEZ2_9FIRM</name>
<dbReference type="Pfam" id="PF03413">
    <property type="entry name" value="PepSY"/>
    <property type="match status" value="3"/>
</dbReference>
<feature type="chain" id="PRO_5038966402" description="PepSY domain-containing protein" evidence="1">
    <location>
        <begin position="23"/>
        <end position="262"/>
    </location>
</feature>
<keyword evidence="1" id="KW-0732">Signal</keyword>
<feature type="domain" description="PepSY" evidence="2">
    <location>
        <begin position="32"/>
        <end position="95"/>
    </location>
</feature>
<evidence type="ECO:0000256" key="1">
    <source>
        <dbReference type="SAM" id="SignalP"/>
    </source>
</evidence>
<dbReference type="Gene3D" id="3.10.450.40">
    <property type="match status" value="3"/>
</dbReference>
<dbReference type="Proteomes" id="UP000195897">
    <property type="component" value="Unassembled WGS sequence"/>
</dbReference>
<proteinExistence type="predicted"/>
<dbReference type="RefSeq" id="WP_087370370.1">
    <property type="nucleotide sequence ID" value="NZ_NFKK01000002.1"/>
</dbReference>
<protein>
    <recommendedName>
        <fullName evidence="2">PepSY domain-containing protein</fullName>
    </recommendedName>
</protein>
<reference evidence="4" key="1">
    <citation type="submission" date="2017-04" db="EMBL/GenBank/DDBJ databases">
        <title>Function of individual gut microbiota members based on whole genome sequencing of pure cultures obtained from chicken caecum.</title>
        <authorList>
            <person name="Medvecky M."/>
            <person name="Cejkova D."/>
            <person name="Polansky O."/>
            <person name="Karasova D."/>
            <person name="Kubasova T."/>
            <person name="Cizek A."/>
            <person name="Rychlik I."/>
        </authorList>
    </citation>
    <scope>NUCLEOTIDE SEQUENCE [LARGE SCALE GENOMIC DNA]</scope>
    <source>
        <strain evidence="4">An180</strain>
    </source>
</reference>
<feature type="domain" description="PepSY" evidence="2">
    <location>
        <begin position="117"/>
        <end position="180"/>
    </location>
</feature>
<feature type="domain" description="PepSY" evidence="2">
    <location>
        <begin position="196"/>
        <end position="254"/>
    </location>
</feature>
<dbReference type="EMBL" id="NFKK01000002">
    <property type="protein sequence ID" value="OUP54079.1"/>
    <property type="molecule type" value="Genomic_DNA"/>
</dbReference>